<organism evidence="3 4">
    <name type="scientific">Botrimarina mediterranea</name>
    <dbReference type="NCBI Taxonomy" id="2528022"/>
    <lineage>
        <taxon>Bacteria</taxon>
        <taxon>Pseudomonadati</taxon>
        <taxon>Planctomycetota</taxon>
        <taxon>Planctomycetia</taxon>
        <taxon>Pirellulales</taxon>
        <taxon>Lacipirellulaceae</taxon>
        <taxon>Botrimarina</taxon>
    </lineage>
</organism>
<dbReference type="InterPro" id="IPR000477">
    <property type="entry name" value="RT_dom"/>
</dbReference>
<dbReference type="GO" id="GO:0003964">
    <property type="term" value="F:RNA-directed DNA polymerase activity"/>
    <property type="evidence" value="ECO:0007669"/>
    <property type="project" value="UniProtKB-KW"/>
</dbReference>
<dbReference type="Gene3D" id="3.60.110.10">
    <property type="entry name" value="Carbon-nitrogen hydrolase"/>
    <property type="match status" value="1"/>
</dbReference>
<protein>
    <submittedName>
        <fullName evidence="3">Reverse transcriptase (RNA-dependent DNA polymerase)</fullName>
    </submittedName>
</protein>
<dbReference type="CDD" id="cd01646">
    <property type="entry name" value="RT_Bac_retron_I"/>
    <property type="match status" value="1"/>
</dbReference>
<feature type="domain" description="Reverse transcriptase" evidence="2">
    <location>
        <begin position="65"/>
        <end position="398"/>
    </location>
</feature>
<keyword evidence="4" id="KW-1185">Reference proteome</keyword>
<name>A0A518K7H4_9BACT</name>
<evidence type="ECO:0000256" key="1">
    <source>
        <dbReference type="ARBA" id="ARBA00034120"/>
    </source>
</evidence>
<keyword evidence="3" id="KW-0808">Transferase</keyword>
<evidence type="ECO:0000313" key="3">
    <source>
        <dbReference type="EMBL" id="QDV73739.1"/>
    </source>
</evidence>
<proteinExistence type="inferred from homology"/>
<dbReference type="PROSITE" id="PS50878">
    <property type="entry name" value="RT_POL"/>
    <property type="match status" value="1"/>
</dbReference>
<sequence>MAKKRRPTWDPFTRPQPTWECLTHPALLVQAWKKTHSYLRSKSWFADILELDLSAVDLKEYIDVLRQDICDGPERFAPSPMRLVPAPKSDLYPWVFKDGAWQPGPKTKKFVRPLAHLALRDQVLATAVMICLADCVETIQGDSDLPTADARKAGVTSYGNRLLVDWVSGDATPQSGHFTWGNAALYRKYYLDYQAFLKRPIDICRQQLSLTPEDAELGVVTIDLQGFYDAIPVDEAIAALKNLSKEAGHRNDLRFWQAVKSCFAWTWDKSDAQSKTLLKSKKLPSGLPQGLVAAGFFSNAYMVDFDRRLARTIKRAKPDVGKGWRILDYCRYVDDIRLVVAGPIASDGEDIPRLCGDWINKQLTKYIKGQQCNDGKSAFATHEEVESRTMRPVLMAAIQDKLSGPIDLQSLEEAGLALDGLLNTVGNSEAVGGATEAKPQDDQHDKTLALERIHAPRHSVRDDTVARFAAFRQLKALRARRFLLAAEPAGVRSTALRRLDAEVESSARRMVWMWSRDPSLVIVLRHAMNLCPTPELIEPVLEALRSVIGPDGLKKQDGKEEAFDQAAAWYTAGELLKAGVIETGFEASPSELPEKADLEGYRESLADFSEELLREARTPWFVARQAAVFLLSVGRIPLPSTALRKTIGNDYIALLKVAKGGISLAGDGSRLLPLLLVLDQLCNHRSKTLTRLRKYFLSLTPEEAPHEVERLVLANLQIAIDLRAHLIAKRSSKRKYVPLIATLPNDDERDKHETTDLGRNATLGEVMGARDNPFAQETAALQLLKKLAEALRVGEIHQEQLQPQSLRLSINAPWRTLKNPRRKQTLGVHQIDSKHADPRYVNPTWANGERGELYALGRLLRSAVLGSNDFTASSFELSQYRDGYSGLKSSWFKRQHGLSTDLSASEWDTTSRSPWFASLVAHLLSWPGSRVDPDGEFTQLRTVDGLLKVVSSRLTVLKKMFGRATDLPVYDCDLRLELKSPPTLSMALVQTVRPTRDDFIAHGADLGSSAFRPVHRGHLASMLRLTYEHLALRPSYDKKAVVDFVVLPELSVHLDDLDLVERFIDATQAIVFCGLSFFNDARRGGLVNSGLWLIPERRKSGRSFRRLLQGKHHLTEEETKLGVLPHRPHQHVLKVRGLANQKPFAISAAICFDATDLSLAADLRDQTDMLIVAANNKDVPTFDTMATSLSWHMFQHVAIVNSGEFGGSVVSAPYRERHQRVLKHDHGGLQAAISIVEIDLSDYQRMREHPPRKLKTPPAGFARH</sequence>
<keyword evidence="3" id="KW-0695">RNA-directed DNA polymerase</keyword>
<dbReference type="PANTHER" id="PTHR34047">
    <property type="entry name" value="NUCLEAR INTRON MATURASE 1, MITOCHONDRIAL-RELATED"/>
    <property type="match status" value="1"/>
</dbReference>
<evidence type="ECO:0000313" key="4">
    <source>
        <dbReference type="Proteomes" id="UP000316426"/>
    </source>
</evidence>
<keyword evidence="3" id="KW-0548">Nucleotidyltransferase</keyword>
<dbReference type="AlphaFoldDB" id="A0A518K7H4"/>
<dbReference type="SUPFAM" id="SSF56317">
    <property type="entry name" value="Carbon-nitrogen hydrolase"/>
    <property type="match status" value="1"/>
</dbReference>
<dbReference type="InterPro" id="IPR036526">
    <property type="entry name" value="C-N_Hydrolase_sf"/>
</dbReference>
<dbReference type="KEGG" id="bmei:Spa11_19380"/>
<dbReference type="InterPro" id="IPR051083">
    <property type="entry name" value="GrpII_Intron_Splice-Mob/Def"/>
</dbReference>
<dbReference type="PANTHER" id="PTHR34047:SF8">
    <property type="entry name" value="PROTEIN YKFC"/>
    <property type="match status" value="1"/>
</dbReference>
<dbReference type="EMBL" id="CP036349">
    <property type="protein sequence ID" value="QDV73739.1"/>
    <property type="molecule type" value="Genomic_DNA"/>
</dbReference>
<accession>A0A518K7H4</accession>
<reference evidence="3 4" key="1">
    <citation type="submission" date="2019-02" db="EMBL/GenBank/DDBJ databases">
        <title>Deep-cultivation of Planctomycetes and their phenomic and genomic characterization uncovers novel biology.</title>
        <authorList>
            <person name="Wiegand S."/>
            <person name="Jogler M."/>
            <person name="Boedeker C."/>
            <person name="Pinto D."/>
            <person name="Vollmers J."/>
            <person name="Rivas-Marin E."/>
            <person name="Kohn T."/>
            <person name="Peeters S.H."/>
            <person name="Heuer A."/>
            <person name="Rast P."/>
            <person name="Oberbeckmann S."/>
            <person name="Bunk B."/>
            <person name="Jeske O."/>
            <person name="Meyerdierks A."/>
            <person name="Storesund J.E."/>
            <person name="Kallscheuer N."/>
            <person name="Luecker S."/>
            <person name="Lage O.M."/>
            <person name="Pohl T."/>
            <person name="Merkel B.J."/>
            <person name="Hornburger P."/>
            <person name="Mueller R.-W."/>
            <person name="Bruemmer F."/>
            <person name="Labrenz M."/>
            <person name="Spormann A.M."/>
            <person name="Op den Camp H."/>
            <person name="Overmann J."/>
            <person name="Amann R."/>
            <person name="Jetten M.S.M."/>
            <person name="Mascher T."/>
            <person name="Medema M.H."/>
            <person name="Devos D.P."/>
            <person name="Kaster A.-K."/>
            <person name="Ovreas L."/>
            <person name="Rohde M."/>
            <person name="Galperin M.Y."/>
            <person name="Jogler C."/>
        </authorList>
    </citation>
    <scope>NUCLEOTIDE SEQUENCE [LARGE SCALE GENOMIC DNA]</scope>
    <source>
        <strain evidence="3 4">Spa11</strain>
    </source>
</reference>
<dbReference type="Pfam" id="PF00078">
    <property type="entry name" value="RVT_1"/>
    <property type="match status" value="1"/>
</dbReference>
<comment type="similarity">
    <text evidence="1">Belongs to the bacterial reverse transcriptase family.</text>
</comment>
<dbReference type="Proteomes" id="UP000316426">
    <property type="component" value="Chromosome"/>
</dbReference>
<gene>
    <name evidence="3" type="ORF">Spa11_19380</name>
</gene>
<evidence type="ECO:0000259" key="2">
    <source>
        <dbReference type="PROSITE" id="PS50878"/>
    </source>
</evidence>